<feature type="compositionally biased region" description="Pro residues" evidence="1">
    <location>
        <begin position="182"/>
        <end position="198"/>
    </location>
</feature>
<accession>A0ABQ1UMQ2</accession>
<reference evidence="3" key="1">
    <citation type="journal article" date="2019" name="Int. J. Syst. Evol. Microbiol.">
        <title>The Global Catalogue of Microorganisms (GCM) 10K type strain sequencing project: providing services to taxonomists for standard genome sequencing and annotation.</title>
        <authorList>
            <consortium name="The Broad Institute Genomics Platform"/>
            <consortium name="The Broad Institute Genome Sequencing Center for Infectious Disease"/>
            <person name="Wu L."/>
            <person name="Ma J."/>
        </authorList>
    </citation>
    <scope>NUCLEOTIDE SEQUENCE [LARGE SCALE GENOMIC DNA]</scope>
    <source>
        <strain evidence="3">CGMCC 1.15197</strain>
    </source>
</reference>
<evidence type="ECO:0000256" key="1">
    <source>
        <dbReference type="SAM" id="MobiDB-lite"/>
    </source>
</evidence>
<dbReference type="RefSeq" id="WP_188815598.1">
    <property type="nucleotide sequence ID" value="NZ_BMHT01000007.1"/>
</dbReference>
<organism evidence="2 3">
    <name type="scientific">Hymenobacter cavernae</name>
    <dbReference type="NCBI Taxonomy" id="2044852"/>
    <lineage>
        <taxon>Bacteria</taxon>
        <taxon>Pseudomonadati</taxon>
        <taxon>Bacteroidota</taxon>
        <taxon>Cytophagia</taxon>
        <taxon>Cytophagales</taxon>
        <taxon>Hymenobacteraceae</taxon>
        <taxon>Hymenobacter</taxon>
    </lineage>
</organism>
<gene>
    <name evidence="2" type="ORF">GCM10011383_37640</name>
</gene>
<protein>
    <submittedName>
        <fullName evidence="2">Uncharacterized protein</fullName>
    </submittedName>
</protein>
<name>A0ABQ1UMQ2_9BACT</name>
<dbReference type="Proteomes" id="UP000632273">
    <property type="component" value="Unassembled WGS sequence"/>
</dbReference>
<dbReference type="EMBL" id="BMHT01000007">
    <property type="protein sequence ID" value="GGF22478.1"/>
    <property type="molecule type" value="Genomic_DNA"/>
</dbReference>
<evidence type="ECO:0000313" key="3">
    <source>
        <dbReference type="Proteomes" id="UP000632273"/>
    </source>
</evidence>
<proteinExistence type="predicted"/>
<keyword evidence="3" id="KW-1185">Reference proteome</keyword>
<sequence>MSTANAFLPETYEVPQAGGAYFKPQNGENCVRILGKQPLIGWLYFNRENKPVRTLMKPSTAPADMNPTDPGNNPQKPKEFWAVTVYDYATGEMGIWEITQTGIKTSIAELSRDSNWGHPKNYDLKITKTGAGLKTEYAVVPVPPKAVSDAVKAAFIARPINLQALLTGGDPFATTGTTPAPQAAPAPAPAPVATPAPAPSAAVPAGDDDLPF</sequence>
<comment type="caution">
    <text evidence="2">The sequence shown here is derived from an EMBL/GenBank/DDBJ whole genome shotgun (WGS) entry which is preliminary data.</text>
</comment>
<feature type="region of interest" description="Disordered" evidence="1">
    <location>
        <begin position="173"/>
        <end position="212"/>
    </location>
</feature>
<evidence type="ECO:0000313" key="2">
    <source>
        <dbReference type="EMBL" id="GGF22478.1"/>
    </source>
</evidence>
<feature type="region of interest" description="Disordered" evidence="1">
    <location>
        <begin position="56"/>
        <end position="76"/>
    </location>
</feature>